<comment type="caution">
    <text evidence="2">The sequence shown here is derived from an EMBL/GenBank/DDBJ whole genome shotgun (WGS) entry which is preliminary data.</text>
</comment>
<name>A0AA39W869_ACESA</name>
<feature type="region of interest" description="Disordered" evidence="1">
    <location>
        <begin position="1"/>
        <end position="69"/>
    </location>
</feature>
<dbReference type="EMBL" id="JAUESC010000001">
    <property type="protein sequence ID" value="KAK0607137.1"/>
    <property type="molecule type" value="Genomic_DNA"/>
</dbReference>
<dbReference type="Proteomes" id="UP001168877">
    <property type="component" value="Unassembled WGS sequence"/>
</dbReference>
<evidence type="ECO:0000313" key="2">
    <source>
        <dbReference type="EMBL" id="KAK0607137.1"/>
    </source>
</evidence>
<keyword evidence="3" id="KW-1185">Reference proteome</keyword>
<feature type="compositionally biased region" description="Acidic residues" evidence="1">
    <location>
        <begin position="17"/>
        <end position="26"/>
    </location>
</feature>
<protein>
    <submittedName>
        <fullName evidence="2">Uncharacterized protein</fullName>
    </submittedName>
</protein>
<gene>
    <name evidence="2" type="ORF">LWI29_010007</name>
</gene>
<accession>A0AA39W869</accession>
<evidence type="ECO:0000313" key="3">
    <source>
        <dbReference type="Proteomes" id="UP001168877"/>
    </source>
</evidence>
<reference evidence="2" key="1">
    <citation type="journal article" date="2022" name="Plant J.">
        <title>Strategies of tolerance reflected in two North American maple genomes.</title>
        <authorList>
            <person name="McEvoy S.L."/>
            <person name="Sezen U.U."/>
            <person name="Trouern-Trend A."/>
            <person name="McMahon S.M."/>
            <person name="Schaberg P.G."/>
            <person name="Yang J."/>
            <person name="Wegrzyn J.L."/>
            <person name="Swenson N.G."/>
        </authorList>
    </citation>
    <scope>NUCLEOTIDE SEQUENCE</scope>
    <source>
        <strain evidence="2">NS2018</strain>
    </source>
</reference>
<dbReference type="AlphaFoldDB" id="A0AA39W869"/>
<proteinExistence type="predicted"/>
<sequence>MAAMARQHQEALNSPSAEEEFVDEDNPFAPFQPRQRRPAVDDLLRCPPTTITARPDAVPPPEGSSSRARCFSCGETGPEEEHLEGDCGPLLVVRRSCLAPRSSDDDWLRNNMFQSTCTIGGKYVGSSSILEVVRTLFQRKRFENCSLQLRLIRGHTSLDGWTNRMT</sequence>
<evidence type="ECO:0000256" key="1">
    <source>
        <dbReference type="SAM" id="MobiDB-lite"/>
    </source>
</evidence>
<organism evidence="2 3">
    <name type="scientific">Acer saccharum</name>
    <name type="common">Sugar maple</name>
    <dbReference type="NCBI Taxonomy" id="4024"/>
    <lineage>
        <taxon>Eukaryota</taxon>
        <taxon>Viridiplantae</taxon>
        <taxon>Streptophyta</taxon>
        <taxon>Embryophyta</taxon>
        <taxon>Tracheophyta</taxon>
        <taxon>Spermatophyta</taxon>
        <taxon>Magnoliopsida</taxon>
        <taxon>eudicotyledons</taxon>
        <taxon>Gunneridae</taxon>
        <taxon>Pentapetalae</taxon>
        <taxon>rosids</taxon>
        <taxon>malvids</taxon>
        <taxon>Sapindales</taxon>
        <taxon>Sapindaceae</taxon>
        <taxon>Hippocastanoideae</taxon>
        <taxon>Acereae</taxon>
        <taxon>Acer</taxon>
    </lineage>
</organism>
<reference evidence="2" key="2">
    <citation type="submission" date="2023-06" db="EMBL/GenBank/DDBJ databases">
        <authorList>
            <person name="Swenson N.G."/>
            <person name="Wegrzyn J.L."/>
            <person name="Mcevoy S.L."/>
        </authorList>
    </citation>
    <scope>NUCLEOTIDE SEQUENCE</scope>
    <source>
        <strain evidence="2">NS2018</strain>
        <tissue evidence="2">Leaf</tissue>
    </source>
</reference>